<dbReference type="InterPro" id="IPR023198">
    <property type="entry name" value="PGP-like_dom2"/>
</dbReference>
<dbReference type="Proteomes" id="UP000254326">
    <property type="component" value="Unassembled WGS sequence"/>
</dbReference>
<keyword evidence="5" id="KW-0378">Hydrolase</keyword>
<dbReference type="InterPro" id="IPR041492">
    <property type="entry name" value="HAD_2"/>
</dbReference>
<dbReference type="SUPFAM" id="SSF56784">
    <property type="entry name" value="HAD-like"/>
    <property type="match status" value="1"/>
</dbReference>
<dbReference type="GO" id="GO:0006281">
    <property type="term" value="P:DNA repair"/>
    <property type="evidence" value="ECO:0007669"/>
    <property type="project" value="TreeGrafter"/>
</dbReference>
<evidence type="ECO:0000313" key="5">
    <source>
        <dbReference type="EMBL" id="RDL44057.1"/>
    </source>
</evidence>
<comment type="similarity">
    <text evidence="3">Belongs to the HAD-like hydrolase superfamily. CbbY/CbbZ/Gph/YieH family.</text>
</comment>
<name>A0A370U8F7_9GAMM</name>
<evidence type="ECO:0000256" key="4">
    <source>
        <dbReference type="ARBA" id="ARBA00013078"/>
    </source>
</evidence>
<dbReference type="GO" id="GO:0005829">
    <property type="term" value="C:cytosol"/>
    <property type="evidence" value="ECO:0007669"/>
    <property type="project" value="TreeGrafter"/>
</dbReference>
<accession>A0A370U8F7</accession>
<evidence type="ECO:0000313" key="6">
    <source>
        <dbReference type="Proteomes" id="UP000254326"/>
    </source>
</evidence>
<evidence type="ECO:0000256" key="2">
    <source>
        <dbReference type="ARBA" id="ARBA00004818"/>
    </source>
</evidence>
<evidence type="ECO:0000256" key="3">
    <source>
        <dbReference type="ARBA" id="ARBA00006171"/>
    </source>
</evidence>
<proteinExistence type="inferred from homology"/>
<dbReference type="CDD" id="cd01427">
    <property type="entry name" value="HAD_like"/>
    <property type="match status" value="1"/>
</dbReference>
<dbReference type="OrthoDB" id="9782449at2"/>
<dbReference type="EMBL" id="QKRA01000004">
    <property type="protein sequence ID" value="RDL44057.1"/>
    <property type="molecule type" value="Genomic_DNA"/>
</dbReference>
<dbReference type="PANTHER" id="PTHR43434:SF1">
    <property type="entry name" value="PHOSPHOGLYCOLATE PHOSPHATASE"/>
    <property type="match status" value="1"/>
</dbReference>
<dbReference type="Gene3D" id="1.10.150.240">
    <property type="entry name" value="Putative phosphatase, domain 2"/>
    <property type="match status" value="1"/>
</dbReference>
<dbReference type="Pfam" id="PF13419">
    <property type="entry name" value="HAD_2"/>
    <property type="match status" value="1"/>
</dbReference>
<dbReference type="RefSeq" id="WP_115468095.1">
    <property type="nucleotide sequence ID" value="NZ_QKRA01000004.1"/>
</dbReference>
<dbReference type="InterPro" id="IPR023214">
    <property type="entry name" value="HAD_sf"/>
</dbReference>
<organism evidence="5 6">
    <name type="scientific">Marinomonas piezotolerans</name>
    <dbReference type="NCBI Taxonomy" id="2213058"/>
    <lineage>
        <taxon>Bacteria</taxon>
        <taxon>Pseudomonadati</taxon>
        <taxon>Pseudomonadota</taxon>
        <taxon>Gammaproteobacteria</taxon>
        <taxon>Oceanospirillales</taxon>
        <taxon>Oceanospirillaceae</taxon>
        <taxon>Marinomonas</taxon>
    </lineage>
</organism>
<comment type="catalytic activity">
    <reaction evidence="1">
        <text>2-phosphoglycolate + H2O = glycolate + phosphate</text>
        <dbReference type="Rhea" id="RHEA:14369"/>
        <dbReference type="ChEBI" id="CHEBI:15377"/>
        <dbReference type="ChEBI" id="CHEBI:29805"/>
        <dbReference type="ChEBI" id="CHEBI:43474"/>
        <dbReference type="ChEBI" id="CHEBI:58033"/>
        <dbReference type="EC" id="3.1.3.18"/>
    </reaction>
</comment>
<dbReference type="InterPro" id="IPR050155">
    <property type="entry name" value="HAD-like_hydrolase_sf"/>
</dbReference>
<dbReference type="AlphaFoldDB" id="A0A370U8F7"/>
<dbReference type="GO" id="GO:0008967">
    <property type="term" value="F:phosphoglycolate phosphatase activity"/>
    <property type="evidence" value="ECO:0007669"/>
    <property type="project" value="UniProtKB-EC"/>
</dbReference>
<gene>
    <name evidence="5" type="ORF">DN730_10495</name>
</gene>
<reference evidence="5 6" key="1">
    <citation type="submission" date="2018-06" db="EMBL/GenBank/DDBJ databases">
        <title>Marinomonas sp. YLB-05 draft genome sequence.</title>
        <authorList>
            <person name="Yu L."/>
            <person name="Tang X."/>
        </authorList>
    </citation>
    <scope>NUCLEOTIDE SEQUENCE [LARGE SCALE GENOMIC DNA]</scope>
    <source>
        <strain evidence="5 6">YLB-05</strain>
    </source>
</reference>
<comment type="caution">
    <text evidence="5">The sequence shown here is derived from an EMBL/GenBank/DDBJ whole genome shotgun (WGS) entry which is preliminary data.</text>
</comment>
<dbReference type="EC" id="3.1.3.18" evidence="4"/>
<sequence length="221" mass="25079">MTLIDRYDYYVFDCDGVILDSNHLKIEAMKNALLALSVSSIDVDKCCEYFAKNFGKSRFHHVEAFVDQYLDLNGGSKELFTSQCLQLYSQQCMSLYLDAPITEGFIEFVQNLTGDKFVASGSEQGELREILKQRSLSQYFKQVYGSPRVKSDLLASIIEIKKSKNGVMIGDALSDLDAAKDNEIDFIAYRSCSCIPQHLTVATRDSGFYVVDSWKELKRYI</sequence>
<dbReference type="InterPro" id="IPR036412">
    <property type="entry name" value="HAD-like_sf"/>
</dbReference>
<evidence type="ECO:0000256" key="1">
    <source>
        <dbReference type="ARBA" id="ARBA00000830"/>
    </source>
</evidence>
<keyword evidence="6" id="KW-1185">Reference proteome</keyword>
<protein>
    <recommendedName>
        <fullName evidence="4">phosphoglycolate phosphatase</fullName>
        <ecNumber evidence="4">3.1.3.18</ecNumber>
    </recommendedName>
</protein>
<dbReference type="PANTHER" id="PTHR43434">
    <property type="entry name" value="PHOSPHOGLYCOLATE PHOSPHATASE"/>
    <property type="match status" value="1"/>
</dbReference>
<dbReference type="Gene3D" id="3.40.50.1000">
    <property type="entry name" value="HAD superfamily/HAD-like"/>
    <property type="match status" value="1"/>
</dbReference>
<comment type="pathway">
    <text evidence="2">Organic acid metabolism; glycolate biosynthesis; glycolate from 2-phosphoglycolate: step 1/1.</text>
</comment>